<protein>
    <submittedName>
        <fullName evidence="17">Membrane-anchored mycosin MYCP</fullName>
    </submittedName>
</protein>
<evidence type="ECO:0000313" key="18">
    <source>
        <dbReference type="Proteomes" id="UP000239494"/>
    </source>
</evidence>
<dbReference type="InterPro" id="IPR015500">
    <property type="entry name" value="Peptidase_S8_subtilisin-rel"/>
</dbReference>
<dbReference type="SUPFAM" id="SSF52743">
    <property type="entry name" value="Subtilisin-like"/>
    <property type="match status" value="1"/>
</dbReference>
<dbReference type="AlphaFoldDB" id="A0A2T0TD83"/>
<keyword evidence="4 11" id="KW-0645">Protease</keyword>
<name>A0A2T0TD83_9PSEU</name>
<dbReference type="Gene3D" id="3.40.50.200">
    <property type="entry name" value="Peptidase S8/S53 domain"/>
    <property type="match status" value="1"/>
</dbReference>
<dbReference type="Proteomes" id="UP000239494">
    <property type="component" value="Unassembled WGS sequence"/>
</dbReference>
<feature type="signal peptide" evidence="15">
    <location>
        <begin position="1"/>
        <end position="33"/>
    </location>
</feature>
<proteinExistence type="inferred from homology"/>
<keyword evidence="9 14" id="KW-0472">Membrane</keyword>
<dbReference type="GO" id="GO:0004252">
    <property type="term" value="F:serine-type endopeptidase activity"/>
    <property type="evidence" value="ECO:0007669"/>
    <property type="project" value="UniProtKB-UniRule"/>
</dbReference>
<dbReference type="PROSITE" id="PS00137">
    <property type="entry name" value="SUBTILASE_HIS"/>
    <property type="match status" value="1"/>
</dbReference>
<dbReference type="PROSITE" id="PS00138">
    <property type="entry name" value="SUBTILASE_SER"/>
    <property type="match status" value="1"/>
</dbReference>
<dbReference type="GO" id="GO:0006508">
    <property type="term" value="P:proteolysis"/>
    <property type="evidence" value="ECO:0007669"/>
    <property type="project" value="UniProtKB-KW"/>
</dbReference>
<feature type="compositionally biased region" description="Polar residues" evidence="13">
    <location>
        <begin position="66"/>
        <end position="82"/>
    </location>
</feature>
<comment type="similarity">
    <text evidence="2 11 12">Belongs to the peptidase S8 family.</text>
</comment>
<comment type="caution">
    <text evidence="17">The sequence shown here is derived from an EMBL/GenBank/DDBJ whole genome shotgun (WGS) entry which is preliminary data.</text>
</comment>
<dbReference type="PROSITE" id="PS51892">
    <property type="entry name" value="SUBTILASE"/>
    <property type="match status" value="1"/>
</dbReference>
<dbReference type="InterPro" id="IPR036852">
    <property type="entry name" value="Peptidase_S8/S53_dom_sf"/>
</dbReference>
<evidence type="ECO:0000313" key="17">
    <source>
        <dbReference type="EMBL" id="PRY43588.1"/>
    </source>
</evidence>
<evidence type="ECO:0000256" key="2">
    <source>
        <dbReference type="ARBA" id="ARBA00011073"/>
    </source>
</evidence>
<evidence type="ECO:0000256" key="10">
    <source>
        <dbReference type="PIRSR" id="PIRSR615500-1"/>
    </source>
</evidence>
<keyword evidence="6 11" id="KW-0378">Hydrolase</keyword>
<feature type="active site" description="Charge relay system" evidence="10 11">
    <location>
        <position position="148"/>
    </location>
</feature>
<evidence type="ECO:0000256" key="7">
    <source>
        <dbReference type="ARBA" id="ARBA00022825"/>
    </source>
</evidence>
<dbReference type="InterPro" id="IPR023827">
    <property type="entry name" value="Peptidase_S8_Asp-AS"/>
</dbReference>
<dbReference type="PROSITE" id="PS00136">
    <property type="entry name" value="SUBTILASE_ASP"/>
    <property type="match status" value="1"/>
</dbReference>
<dbReference type="InterPro" id="IPR000209">
    <property type="entry name" value="Peptidase_S8/S53_dom"/>
</dbReference>
<evidence type="ECO:0000259" key="16">
    <source>
        <dbReference type="Pfam" id="PF00082"/>
    </source>
</evidence>
<feature type="active site" description="Charge relay system" evidence="10 11">
    <location>
        <position position="351"/>
    </location>
</feature>
<evidence type="ECO:0000256" key="13">
    <source>
        <dbReference type="SAM" id="MobiDB-lite"/>
    </source>
</evidence>
<evidence type="ECO:0000256" key="11">
    <source>
        <dbReference type="PROSITE-ProRule" id="PRU01240"/>
    </source>
</evidence>
<dbReference type="PANTHER" id="PTHR43806">
    <property type="entry name" value="PEPTIDASE S8"/>
    <property type="match status" value="1"/>
</dbReference>
<keyword evidence="8 14" id="KW-1133">Transmembrane helix</keyword>
<dbReference type="InterPro" id="IPR023828">
    <property type="entry name" value="Peptidase_S8_Ser-AS"/>
</dbReference>
<evidence type="ECO:0000256" key="3">
    <source>
        <dbReference type="ARBA" id="ARBA00022475"/>
    </source>
</evidence>
<dbReference type="InterPro" id="IPR023834">
    <property type="entry name" value="T7SS_pept_S8A_mycosin"/>
</dbReference>
<dbReference type="RefSeq" id="WP_106187145.1">
    <property type="nucleotide sequence ID" value="NZ_PVTF01000003.1"/>
</dbReference>
<sequence>MRVSRTVKKAAATAATALLLVTGPLSLAPAVAAAQPAAQPTRPNSVPPPVDRSLLDQPAEPKPDVSTYQRNSKGCIASNTGNRPVVPKPHAQMVLRLDDAHRFATGKGVKIAIIDTGVEEHPRLKGRVEAGGDYVVAAEKGVVDCDGHGTEVAGVAAASKDDSTGFVGAAPDAQILAIRQTSDRYESKDPADPRKSAGKVTTLAQAIVRAVDRGADVINISLTSCDTPKEPSTGERKLQAAIDWAVNERNVVIVTAAGNIGTDGTGCPEQNDNQNTDTVKVIASPPWYSKDVLSVASISDRGEPSTFSVWGPWVSIAAPGEDITTLDPKGQGLTNANADERGALTTIQGTSFASPYVAGIAALVRERFPDLTARQVMDRLTMTAQHPGNPNGKDHKVGAGMINPIAALTAELPSERAGAVAPEIKPITTDLGLGNEKDMTPLIVALSGTGIGVGLLLLTLFVVHTVNRNRNRSVIRRI</sequence>
<feature type="transmembrane region" description="Helical" evidence="14">
    <location>
        <begin position="442"/>
        <end position="463"/>
    </location>
</feature>
<evidence type="ECO:0000256" key="1">
    <source>
        <dbReference type="ARBA" id="ARBA00004162"/>
    </source>
</evidence>
<feature type="chain" id="PRO_5039399768" evidence="15">
    <location>
        <begin position="34"/>
        <end position="478"/>
    </location>
</feature>
<dbReference type="PRINTS" id="PR00723">
    <property type="entry name" value="SUBTILISIN"/>
</dbReference>
<evidence type="ECO:0000256" key="9">
    <source>
        <dbReference type="ARBA" id="ARBA00023136"/>
    </source>
</evidence>
<dbReference type="GO" id="GO:0005886">
    <property type="term" value="C:plasma membrane"/>
    <property type="evidence" value="ECO:0007669"/>
    <property type="project" value="UniProtKB-SubCell"/>
</dbReference>
<dbReference type="InterPro" id="IPR050131">
    <property type="entry name" value="Peptidase_S8_subtilisin-like"/>
</dbReference>
<evidence type="ECO:0000256" key="12">
    <source>
        <dbReference type="RuleBase" id="RU003355"/>
    </source>
</evidence>
<feature type="domain" description="Peptidase S8/S53" evidence="16">
    <location>
        <begin position="106"/>
        <end position="400"/>
    </location>
</feature>
<keyword evidence="3" id="KW-1003">Cell membrane</keyword>
<organism evidence="17 18">
    <name type="scientific">Umezawaea tangerina</name>
    <dbReference type="NCBI Taxonomy" id="84725"/>
    <lineage>
        <taxon>Bacteria</taxon>
        <taxon>Bacillati</taxon>
        <taxon>Actinomycetota</taxon>
        <taxon>Actinomycetes</taxon>
        <taxon>Pseudonocardiales</taxon>
        <taxon>Pseudonocardiaceae</taxon>
        <taxon>Umezawaea</taxon>
    </lineage>
</organism>
<keyword evidence="18" id="KW-1185">Reference proteome</keyword>
<dbReference type="NCBIfam" id="TIGR03921">
    <property type="entry name" value="T7SS_mycosin"/>
    <property type="match status" value="1"/>
</dbReference>
<gene>
    <name evidence="17" type="ORF">CLV43_103335</name>
</gene>
<evidence type="ECO:0000256" key="15">
    <source>
        <dbReference type="SAM" id="SignalP"/>
    </source>
</evidence>
<keyword evidence="15" id="KW-0732">Signal</keyword>
<evidence type="ECO:0000256" key="14">
    <source>
        <dbReference type="SAM" id="Phobius"/>
    </source>
</evidence>
<evidence type="ECO:0000256" key="4">
    <source>
        <dbReference type="ARBA" id="ARBA00022670"/>
    </source>
</evidence>
<dbReference type="EMBL" id="PVTF01000003">
    <property type="protein sequence ID" value="PRY43588.1"/>
    <property type="molecule type" value="Genomic_DNA"/>
</dbReference>
<keyword evidence="7 11" id="KW-0720">Serine protease</keyword>
<evidence type="ECO:0000256" key="5">
    <source>
        <dbReference type="ARBA" id="ARBA00022692"/>
    </source>
</evidence>
<dbReference type="Pfam" id="PF00082">
    <property type="entry name" value="Peptidase_S8"/>
    <property type="match status" value="1"/>
</dbReference>
<reference evidence="17 18" key="1">
    <citation type="submission" date="2018-03" db="EMBL/GenBank/DDBJ databases">
        <title>Genomic Encyclopedia of Archaeal and Bacterial Type Strains, Phase II (KMG-II): from individual species to whole genera.</title>
        <authorList>
            <person name="Goeker M."/>
        </authorList>
    </citation>
    <scope>NUCLEOTIDE SEQUENCE [LARGE SCALE GENOMIC DNA]</scope>
    <source>
        <strain evidence="17 18">DSM 44720</strain>
    </source>
</reference>
<keyword evidence="5 14" id="KW-0812">Transmembrane</keyword>
<evidence type="ECO:0000256" key="8">
    <source>
        <dbReference type="ARBA" id="ARBA00022989"/>
    </source>
</evidence>
<dbReference type="PANTHER" id="PTHR43806:SF11">
    <property type="entry name" value="CEREVISIN-RELATED"/>
    <property type="match status" value="1"/>
</dbReference>
<comment type="subcellular location">
    <subcellularLocation>
        <location evidence="1">Cell membrane</location>
        <topology evidence="1">Single-pass membrane protein</topology>
    </subcellularLocation>
</comment>
<accession>A0A2T0TD83</accession>
<dbReference type="InterPro" id="IPR022398">
    <property type="entry name" value="Peptidase_S8_His-AS"/>
</dbReference>
<evidence type="ECO:0000256" key="6">
    <source>
        <dbReference type="ARBA" id="ARBA00022801"/>
    </source>
</evidence>
<feature type="active site" description="Charge relay system" evidence="10 11">
    <location>
        <position position="115"/>
    </location>
</feature>
<feature type="region of interest" description="Disordered" evidence="13">
    <location>
        <begin position="34"/>
        <end position="86"/>
    </location>
</feature>
<dbReference type="OrthoDB" id="9798386at2"/>